<dbReference type="EMBL" id="CP057906">
    <property type="protein sequence ID" value="QMO40785.1"/>
    <property type="molecule type" value="Genomic_DNA"/>
</dbReference>
<evidence type="ECO:0000313" key="2">
    <source>
        <dbReference type="Proteomes" id="UP000514754"/>
    </source>
</evidence>
<dbReference type="Proteomes" id="UP000514754">
    <property type="component" value="Chromosome"/>
</dbReference>
<reference evidence="1 2" key="1">
    <citation type="submission" date="2020-06" db="EMBL/GenBank/DDBJ databases">
        <title>REHAB project genomes.</title>
        <authorList>
            <person name="Shaw L.P."/>
        </authorList>
    </citation>
    <scope>NUCLEOTIDE SEQUENCE [LARGE SCALE GENOMIC DNA]</scope>
    <source>
        <strain evidence="1 2">RHB10-C12</strain>
    </source>
</reference>
<sequence>MTNKKNLSNPFSTGGGGVHFEAHVQASFVALMLTGGNAPCLPCWPIVEINLQGKIDGFDTDDLIVVVKDFNSNEKRKLLGQIKHSISFTQGNAILGEVIQAAWNDFNNPDLFTKNKDVIALITGPLSSTDTHNVLWLLNQARHTKTVDEFLRNVQKAKFSPPKSTEKLEAIQFHLKMANSGNDLTNDELYDFLNHFHLLGYDLGNESGVVLSLLHSHIAQFHQQYPQWVWSRIVDIVQTWNKDAGTIISSKLPEDLLDVFKQRVIAEIPEKLRLVQPVVKTDWTHHPDASYLALAVLIGQWNDKNECDRNVLTQLLGISYDEWLRKAREILHSPDSPLSLKNGIWKVTNRMELWSLLGSRIFDQNLELFKSSAISVLKEPDPAFELPAEERYAASIHGKVLKFSSTLRQGIAEGLAIIGSRPEVCVNCSQGNAETSVNVAIHTILTDANWVLWGSLNGLLPTLAEAAPAKFLDAVEKAMRQTPCVFDELFSQEVNGITGGNYLTGLLWALEELAWDEQYLVRVCVVLAELASHDPGGKWANRPSNSLTTILLPWFPQTLASIEKRKVAVNVILQEWPDIAWNLLVQLLPGHHQTSSGSHKPSWRRIIPDDWESKVTNQDYWLQTSFYAELAVKNAGEDIERLTLLIDNFDSLPSPAFEHLLKHLSSETINCLNEEQRVVIWDHLHRFANKHRRFSNANWALPDDLLTKIENVAEQLAPTNPFNLYQHLFSNRDFDLYLENGDWEERRNKLESRRESAISEILRQDGAEGVIRFADHVSAPHQIGSVLGTINDDVFEKLLLPRFLNTKENKYKALVSAFIWKRFYLKGWEWFDNLDKADWTPEQLGQFFAYLPFNKETWTRVSHYPQASENEYWARTDANPDLGEGDLTSAIDKLIDHGRPLAAINCLCRMHQTKQPIDTEQCIRALLAATSTNESSSNMDGYNITTLIQFLQTDPKVNPDNLFQIEWAYLPLLDGHQDAVPKFLENKMANDPEFFCEVIQLIYRSDKEDNMTSEPTDELKAIAKNAWTLLYNWKTPPGSQSNGTFNGERFTEWLQKVKEGSTASGHLDVALSKVGEVLIYTPSDPNGLWINREVAAALNDRDAESMRRGYMTGAYNSRGVYCVDPTGKPERELADQFRAKAEEVENAGFQRFAVTLRDLAVGYDHEAAQVISNLNIGEDD</sequence>
<accession>A0A1X0YXN2</accession>
<proteinExistence type="predicted"/>
<organism evidence="1 2">
    <name type="scientific">Escherichia coli</name>
    <dbReference type="NCBI Taxonomy" id="562"/>
    <lineage>
        <taxon>Bacteria</taxon>
        <taxon>Pseudomonadati</taxon>
        <taxon>Pseudomonadota</taxon>
        <taxon>Gammaproteobacteria</taxon>
        <taxon>Enterobacterales</taxon>
        <taxon>Enterobacteriaceae</taxon>
        <taxon>Escherichia</taxon>
    </lineage>
</organism>
<gene>
    <name evidence="1" type="ORF">HVW43_10925</name>
</gene>
<dbReference type="AlphaFoldDB" id="A0A1X0YXN2"/>
<evidence type="ECO:0000313" key="1">
    <source>
        <dbReference type="EMBL" id="QMO40785.1"/>
    </source>
</evidence>
<dbReference type="RefSeq" id="WP_000182525.1">
    <property type="nucleotide sequence ID" value="NZ_AP027748.1"/>
</dbReference>
<protein>
    <submittedName>
        <fullName evidence="1">Uncharacterized protein</fullName>
    </submittedName>
</protein>
<name>A0A1X0YXN2_ECOLX</name>